<feature type="region of interest" description="Disordered" evidence="1">
    <location>
        <begin position="98"/>
        <end position="139"/>
    </location>
</feature>
<dbReference type="RefSeq" id="WP_139083759.1">
    <property type="nucleotide sequence ID" value="NZ_VDFV01000072.1"/>
</dbReference>
<reference evidence="3 4" key="1">
    <citation type="submission" date="2019-06" db="EMBL/GenBank/DDBJ databases">
        <authorList>
            <person name="Jiang L."/>
        </authorList>
    </citation>
    <scope>NUCLEOTIDE SEQUENCE [LARGE SCALE GENOMIC DNA]</scope>
    <source>
        <strain evidence="3 4">YIM 48858</strain>
    </source>
</reference>
<dbReference type="PANTHER" id="PTHR34703:SF1">
    <property type="entry name" value="ANTIPORTER SUBUNIT MNHG2-RELATED"/>
    <property type="match status" value="1"/>
</dbReference>
<gene>
    <name evidence="3" type="ORF">FHG71_21570</name>
</gene>
<keyword evidence="2" id="KW-0812">Transmembrane</keyword>
<proteinExistence type="predicted"/>
<organism evidence="3 4">
    <name type="scientific">Rubellimicrobium roseum</name>
    <dbReference type="NCBI Taxonomy" id="687525"/>
    <lineage>
        <taxon>Bacteria</taxon>
        <taxon>Pseudomonadati</taxon>
        <taxon>Pseudomonadota</taxon>
        <taxon>Alphaproteobacteria</taxon>
        <taxon>Rhodobacterales</taxon>
        <taxon>Roseobacteraceae</taxon>
        <taxon>Rubellimicrobium</taxon>
    </lineage>
</organism>
<name>A0A5C4N9V3_9RHOB</name>
<keyword evidence="4" id="KW-1185">Reference proteome</keyword>
<evidence type="ECO:0000313" key="4">
    <source>
        <dbReference type="Proteomes" id="UP000305709"/>
    </source>
</evidence>
<dbReference type="PANTHER" id="PTHR34703">
    <property type="entry name" value="ANTIPORTER SUBUNIT MNHG2-RELATED"/>
    <property type="match status" value="1"/>
</dbReference>
<evidence type="ECO:0000256" key="1">
    <source>
        <dbReference type="SAM" id="MobiDB-lite"/>
    </source>
</evidence>
<dbReference type="AlphaFoldDB" id="A0A5C4N9V3"/>
<keyword evidence="2" id="KW-1133">Transmembrane helix</keyword>
<dbReference type="InterPro" id="IPR005133">
    <property type="entry name" value="PhaG_MnhG_YufB"/>
</dbReference>
<feature type="transmembrane region" description="Helical" evidence="2">
    <location>
        <begin position="70"/>
        <end position="88"/>
    </location>
</feature>
<dbReference type="NCBIfam" id="TIGR01300">
    <property type="entry name" value="CPA3_mnhG_phaG"/>
    <property type="match status" value="1"/>
</dbReference>
<comment type="caution">
    <text evidence="3">The sequence shown here is derived from an EMBL/GenBank/DDBJ whole genome shotgun (WGS) entry which is preliminary data.</text>
</comment>
<dbReference type="Pfam" id="PF03334">
    <property type="entry name" value="PhaG_MnhG_YufB"/>
    <property type="match status" value="1"/>
</dbReference>
<evidence type="ECO:0000313" key="3">
    <source>
        <dbReference type="EMBL" id="TNC61050.1"/>
    </source>
</evidence>
<dbReference type="Proteomes" id="UP000305709">
    <property type="component" value="Unassembled WGS sequence"/>
</dbReference>
<protein>
    <submittedName>
        <fullName evidence="3">Na+/H+ antiporter subunit G</fullName>
    </submittedName>
</protein>
<dbReference type="EMBL" id="VDFV01000072">
    <property type="protein sequence ID" value="TNC61050.1"/>
    <property type="molecule type" value="Genomic_DNA"/>
</dbReference>
<keyword evidence="2" id="KW-0472">Membrane</keyword>
<dbReference type="GO" id="GO:0015385">
    <property type="term" value="F:sodium:proton antiporter activity"/>
    <property type="evidence" value="ECO:0007669"/>
    <property type="project" value="TreeGrafter"/>
</dbReference>
<dbReference type="NCBIfam" id="NF009316">
    <property type="entry name" value="PRK12674.1-5"/>
    <property type="match status" value="1"/>
</dbReference>
<dbReference type="OrthoDB" id="4427992at2"/>
<sequence length="139" mass="14560">MALIAEAVASILIVLGGLFTLIGSWGLVRLPSLMTRLHGPTKATTLGVGGCLLASMVLAGATDDWSGQELLVTLFLFVTAPVSANVIAKAHLHQQRTSPALNREVEERLPPTGTPKGWATFWKPLPDGGPAASGIQKEP</sequence>
<feature type="transmembrane region" description="Helical" evidence="2">
    <location>
        <begin position="6"/>
        <end position="28"/>
    </location>
</feature>
<accession>A0A5C4N9V3</accession>
<evidence type="ECO:0000256" key="2">
    <source>
        <dbReference type="SAM" id="Phobius"/>
    </source>
</evidence>